<gene>
    <name evidence="2" type="ORF">T190115A13A_180085</name>
</gene>
<keyword evidence="1" id="KW-0732">Signal</keyword>
<comment type="caution">
    <text evidence="2">The sequence shown here is derived from an EMBL/GenBank/DDBJ whole genome shotgun (WGS) entry which is preliminary data.</text>
</comment>
<protein>
    <submittedName>
        <fullName evidence="2">Uncharacterized protein</fullName>
    </submittedName>
</protein>
<evidence type="ECO:0000313" key="2">
    <source>
        <dbReference type="EMBL" id="CAL2105756.1"/>
    </source>
</evidence>
<name>A0ABP1FA98_9FLAO</name>
<feature type="chain" id="PRO_5045709952" evidence="1">
    <location>
        <begin position="20"/>
        <end position="111"/>
    </location>
</feature>
<feature type="signal peptide" evidence="1">
    <location>
        <begin position="1"/>
        <end position="19"/>
    </location>
</feature>
<evidence type="ECO:0000256" key="1">
    <source>
        <dbReference type="SAM" id="SignalP"/>
    </source>
</evidence>
<dbReference type="RefSeq" id="WP_348737575.1">
    <property type="nucleotide sequence ID" value="NZ_CAXJRC010000009.1"/>
</dbReference>
<evidence type="ECO:0000313" key="3">
    <source>
        <dbReference type="Proteomes" id="UP001497602"/>
    </source>
</evidence>
<dbReference type="Proteomes" id="UP001497602">
    <property type="component" value="Unassembled WGS sequence"/>
</dbReference>
<accession>A0ABP1FA98</accession>
<sequence>MKKILFISLLLFCITNICGQDVTKKDICKGTAFSIVYTIDGAVRANMSEAMVKEMSNESFKKVALPYAEKAYKLLKQGKERSKVVEVIQSELMKIDNKILFQGLLKGSKEN</sequence>
<proteinExistence type="predicted"/>
<keyword evidence="3" id="KW-1185">Reference proteome</keyword>
<reference evidence="2 3" key="1">
    <citation type="submission" date="2024-05" db="EMBL/GenBank/DDBJ databases">
        <authorList>
            <person name="Duchaud E."/>
        </authorList>
    </citation>
    <scope>NUCLEOTIDE SEQUENCE [LARGE SCALE GENOMIC DNA]</scope>
    <source>
        <strain evidence="2">Ena-SAMPLE-TAB-13-05-2024-13:56:06:370-140305</strain>
    </source>
</reference>
<dbReference type="EMBL" id="CAXJRC010000009">
    <property type="protein sequence ID" value="CAL2105756.1"/>
    <property type="molecule type" value="Genomic_DNA"/>
</dbReference>
<organism evidence="2 3">
    <name type="scientific">Tenacibaculum vairaonense</name>
    <dbReference type="NCBI Taxonomy" id="3137860"/>
    <lineage>
        <taxon>Bacteria</taxon>
        <taxon>Pseudomonadati</taxon>
        <taxon>Bacteroidota</taxon>
        <taxon>Flavobacteriia</taxon>
        <taxon>Flavobacteriales</taxon>
        <taxon>Flavobacteriaceae</taxon>
        <taxon>Tenacibaculum</taxon>
    </lineage>
</organism>